<protein>
    <submittedName>
        <fullName evidence="2">Uncharacterized protein</fullName>
    </submittedName>
</protein>
<dbReference type="Proteomes" id="UP001297581">
    <property type="component" value="Unassembled WGS sequence"/>
</dbReference>
<keyword evidence="1" id="KW-0732">Signal</keyword>
<accession>A0AAJ1FBQ8</accession>
<dbReference type="AlphaFoldDB" id="A0AAJ1FBQ8"/>
<keyword evidence="3" id="KW-1185">Reference proteome</keyword>
<comment type="caution">
    <text evidence="2">The sequence shown here is derived from an EMBL/GenBank/DDBJ whole genome shotgun (WGS) entry which is preliminary data.</text>
</comment>
<organism evidence="2 3">
    <name type="scientific">Shewanella zhuhaiensis</name>
    <dbReference type="NCBI Taxonomy" id="2919576"/>
    <lineage>
        <taxon>Bacteria</taxon>
        <taxon>Pseudomonadati</taxon>
        <taxon>Pseudomonadota</taxon>
        <taxon>Gammaproteobacteria</taxon>
        <taxon>Alteromonadales</taxon>
        <taxon>Shewanellaceae</taxon>
        <taxon>Shewanella</taxon>
    </lineage>
</organism>
<reference evidence="2 3" key="1">
    <citation type="submission" date="2022-02" db="EMBL/GenBank/DDBJ databases">
        <title>The genome sequence of Shewanella sp. 3B26.</title>
        <authorList>
            <person name="Du J."/>
        </authorList>
    </citation>
    <scope>NUCLEOTIDE SEQUENCE [LARGE SCALE GENOMIC DNA]</scope>
    <source>
        <strain evidence="2 3">3B26</strain>
    </source>
</reference>
<evidence type="ECO:0000313" key="2">
    <source>
        <dbReference type="EMBL" id="MCH4295265.1"/>
    </source>
</evidence>
<dbReference type="SUPFAM" id="SSF69322">
    <property type="entry name" value="Tricorn protease domain 2"/>
    <property type="match status" value="1"/>
</dbReference>
<evidence type="ECO:0000313" key="3">
    <source>
        <dbReference type="Proteomes" id="UP001297581"/>
    </source>
</evidence>
<feature type="chain" id="PRO_5042540911" evidence="1">
    <location>
        <begin position="25"/>
        <end position="352"/>
    </location>
</feature>
<gene>
    <name evidence="2" type="ORF">MJ923_13220</name>
</gene>
<dbReference type="EMBL" id="JAKUDL010000004">
    <property type="protein sequence ID" value="MCH4295265.1"/>
    <property type="molecule type" value="Genomic_DNA"/>
</dbReference>
<sequence length="352" mass="38051">MKFSHTLALLLAGSTLLPGLSAAAALPDFSLTPLNCPDGFANCRIEQTSDDAQTLTFSVRQGDTRHNFVWQQGRFTKLPPFGTTGVNIVMALSQDGSTLVGHNASRGFRWHQDSGLEQVTPLKNNFITNLIDVSADGSRAVGYAGWQSNLHAFVHEFGKPPRDLTDSPNSDDYRLATRISGNGQVVAGYTGKQVFLWRDRLGFSYLKPPADCQKQLLNPEAISHDGQTLLLRCSLDRGYLWQKTTGYQPLALPEGIVEALPSFMSADAGVITGTGGTSKDLSGNEKEPILWFGPGQPVRLFQPVAKTLGRSDIQRISIAGISASGHRLTINLTLADGSNQPLLLTFSSLTPL</sequence>
<evidence type="ECO:0000256" key="1">
    <source>
        <dbReference type="SAM" id="SignalP"/>
    </source>
</evidence>
<name>A0AAJ1FBQ8_9GAMM</name>
<dbReference type="RefSeq" id="WP_240591502.1">
    <property type="nucleotide sequence ID" value="NZ_JAKUDL010000004.1"/>
</dbReference>
<feature type="signal peptide" evidence="1">
    <location>
        <begin position="1"/>
        <end position="24"/>
    </location>
</feature>
<proteinExistence type="predicted"/>